<dbReference type="Pfam" id="PF13485">
    <property type="entry name" value="Peptidase_MA_2"/>
    <property type="match status" value="1"/>
</dbReference>
<dbReference type="RefSeq" id="WP_035728133.1">
    <property type="nucleotide sequence ID" value="NZ_CP116236.1"/>
</dbReference>
<accession>A0A846WP93</accession>
<evidence type="ECO:0000256" key="1">
    <source>
        <dbReference type="SAM" id="MobiDB-lite"/>
    </source>
</evidence>
<gene>
    <name evidence="3" type="ORF">HGA05_17685</name>
</gene>
<feature type="domain" description="Peptidase MA-like" evidence="2">
    <location>
        <begin position="369"/>
        <end position="502"/>
    </location>
</feature>
<name>A0A846WP93_9ACTN</name>
<comment type="caution">
    <text evidence="3">The sequence shown here is derived from an EMBL/GenBank/DDBJ whole genome shotgun (WGS) entry which is preliminary data.</text>
</comment>
<dbReference type="AlphaFoldDB" id="A0A846WP93"/>
<protein>
    <recommendedName>
        <fullName evidence="2">Peptidase MA-like domain-containing protein</fullName>
    </recommendedName>
</protein>
<feature type="compositionally biased region" description="Low complexity" evidence="1">
    <location>
        <begin position="244"/>
        <end position="254"/>
    </location>
</feature>
<sequence>MGVLRPRSATLRTGVTTSAGAVLVVTSLLITACGGDGDGVVSGTSSSSAPVSTSNVYLDQRSQGVTQLLDALSTALRSGTPDQLAALLDPSINPALRARLQTVQDNLSSAVRRPDTPGRGKRLQLKEFRYQLAPTEEVETLVGADVQARLDQQGSSDTWVAPVELHVALGGVSTPGIDEDEVVIDTQLVAARYDDTWKLVGDSTLAGEPAPPTQMWDLPALAVADVPTAGGTSVIASYPDGADDSAATSGAPAPNSVAPNSVASGSVAPGSTAPGPTAEMVARIRSLLPGAIAAVSAFWGTRWPQRSVVVSTAADDQFHALAASATDTAAAATIYAHLDLSAGSVTGQRVLLTPVARDLPAPALGVVLRHELTHVATRAQTATTAPMWLTEGVAEYVGRKGTYTRPADAAPDLAAAVQAGDTPADLPTDQQFSVDAESSRMAYQSAWSVATFVAATFGEPRLRALYVAVGASSDAMRADAALSATLGITRAQFVARWRAWLTAELR</sequence>
<organism evidence="3 4">
    <name type="scientific">Gordonia polyisoprenivorans</name>
    <dbReference type="NCBI Taxonomy" id="84595"/>
    <lineage>
        <taxon>Bacteria</taxon>
        <taxon>Bacillati</taxon>
        <taxon>Actinomycetota</taxon>
        <taxon>Actinomycetes</taxon>
        <taxon>Mycobacteriales</taxon>
        <taxon>Gordoniaceae</taxon>
        <taxon>Gordonia</taxon>
    </lineage>
</organism>
<feature type="region of interest" description="Disordered" evidence="1">
    <location>
        <begin position="244"/>
        <end position="274"/>
    </location>
</feature>
<evidence type="ECO:0000313" key="3">
    <source>
        <dbReference type="EMBL" id="NKY03405.1"/>
    </source>
</evidence>
<dbReference type="InterPro" id="IPR039568">
    <property type="entry name" value="Peptidase_MA-like_dom"/>
</dbReference>
<dbReference type="Proteomes" id="UP000563898">
    <property type="component" value="Unassembled WGS sequence"/>
</dbReference>
<proteinExistence type="predicted"/>
<dbReference type="EMBL" id="JAAXPC010000010">
    <property type="protein sequence ID" value="NKY03405.1"/>
    <property type="molecule type" value="Genomic_DNA"/>
</dbReference>
<reference evidence="3 4" key="1">
    <citation type="submission" date="2020-04" db="EMBL/GenBank/DDBJ databases">
        <title>MicrobeNet Type strains.</title>
        <authorList>
            <person name="Nicholson A.C."/>
        </authorList>
    </citation>
    <scope>NUCLEOTIDE SEQUENCE [LARGE SCALE GENOMIC DNA]</scope>
    <source>
        <strain evidence="3 4">ATCC BAA-14</strain>
    </source>
</reference>
<evidence type="ECO:0000313" key="4">
    <source>
        <dbReference type="Proteomes" id="UP000563898"/>
    </source>
</evidence>
<dbReference type="PROSITE" id="PS51257">
    <property type="entry name" value="PROKAR_LIPOPROTEIN"/>
    <property type="match status" value="1"/>
</dbReference>
<evidence type="ECO:0000259" key="2">
    <source>
        <dbReference type="Pfam" id="PF13485"/>
    </source>
</evidence>